<evidence type="ECO:0000313" key="1">
    <source>
        <dbReference type="EMBL" id="KAI8660301.1"/>
    </source>
</evidence>
<reference evidence="1" key="1">
    <citation type="submission" date="2022-06" db="EMBL/GenBank/DDBJ databases">
        <title>Fusarium solani species complex genomes reveal bases of compartmentalisation and animal pathogenesis.</title>
        <authorList>
            <person name="Tsai I.J."/>
        </authorList>
    </citation>
    <scope>NUCLEOTIDE SEQUENCE</scope>
    <source>
        <strain evidence="1">Fu6.1</strain>
    </source>
</reference>
<evidence type="ECO:0000313" key="2">
    <source>
        <dbReference type="Proteomes" id="UP001065298"/>
    </source>
</evidence>
<sequence>MSSVTSVRHLYATHGLLFRAPLEDLQCSEIGQLLGDVQGRQTAAAWVEFRVNYMLEQCDVEFMTMVLFNENAFWVSAIERVSRGWEEAIPPHHFIRLVKATLTARYNYIATHGFLLPDGDVACSADILLFSFLLYQNVHQTVFETPNISVLDWDTDTIENRIDCSRLHKARRWTRVHGSPLRCDLSDPEVFDELTALIRTRGPPTKTLQSLQEEYETWRG</sequence>
<proteinExistence type="predicted"/>
<name>A0ACC0QNU8_9HYPO</name>
<organism evidence="1 2">
    <name type="scientific">Fusarium keratoplasticum</name>
    <dbReference type="NCBI Taxonomy" id="1328300"/>
    <lineage>
        <taxon>Eukaryota</taxon>
        <taxon>Fungi</taxon>
        <taxon>Dikarya</taxon>
        <taxon>Ascomycota</taxon>
        <taxon>Pezizomycotina</taxon>
        <taxon>Sordariomycetes</taxon>
        <taxon>Hypocreomycetidae</taxon>
        <taxon>Hypocreales</taxon>
        <taxon>Nectriaceae</taxon>
        <taxon>Fusarium</taxon>
        <taxon>Fusarium solani species complex</taxon>
    </lineage>
</organism>
<comment type="caution">
    <text evidence="1">The sequence shown here is derived from an EMBL/GenBank/DDBJ whole genome shotgun (WGS) entry which is preliminary data.</text>
</comment>
<keyword evidence="2" id="KW-1185">Reference proteome</keyword>
<protein>
    <submittedName>
        <fullName evidence="1">Uncharacterized protein</fullName>
    </submittedName>
</protein>
<dbReference type="Proteomes" id="UP001065298">
    <property type="component" value="Chromosome 8"/>
</dbReference>
<dbReference type="EMBL" id="CM046510">
    <property type="protein sequence ID" value="KAI8660301.1"/>
    <property type="molecule type" value="Genomic_DNA"/>
</dbReference>
<accession>A0ACC0QNU8</accession>
<gene>
    <name evidence="1" type="ORF">NCS57_01006700</name>
</gene>